<feature type="region of interest" description="Disordered" evidence="1">
    <location>
        <begin position="177"/>
        <end position="229"/>
    </location>
</feature>
<sequence length="471" mass="50346">MIWRRSETSSSSEQNGKSLGRRLEGMGQLSSSELFAVAKVGAVPSTDLETKPEIGSEAARLEKMVIKPSQPIDICRGPSQPKSATHFHHLQRPAQRLLQRSASEMAPAGQCPSVANLALTSLQQKQQHQPRVIQPRRLATNGTTTTAMGSISAGGTAVYAHQDSLTKSIARRYDPHNHQNMHKRSRGFTVGIPLNNQSEGSSEEPNKENSDGERISCGSKSSRTSRKRLNSLELGTMDYDALEGTSAEAATAVEKRQQNGGTETEEDVVVVSEKAVIGGGQQNNDGIGGGGTTPPGTDNSGNGTARRRAEGGRIAYLYGVYGACGDASATAFGAGDRPLRQHRRPAFTDQANILGYDGVCWDDCCCFVEDDEELEEDTDELLTTHGCVVHSLHTVGDIIGYVVRAQRNETLGRLNDVMSQFDALIRSYSLAMKHGTNMRQFAVAGGHSLGGNGGDSANGTPPNQTQLEPAA</sequence>
<evidence type="ECO:0000313" key="2">
    <source>
        <dbReference type="Proteomes" id="UP000050741"/>
    </source>
</evidence>
<feature type="compositionally biased region" description="Polar residues" evidence="1">
    <location>
        <begin position="140"/>
        <end position="149"/>
    </location>
</feature>
<evidence type="ECO:0000256" key="1">
    <source>
        <dbReference type="SAM" id="MobiDB-lite"/>
    </source>
</evidence>
<keyword evidence="2" id="KW-1185">Reference proteome</keyword>
<protein>
    <submittedName>
        <fullName evidence="3">PPM-type phosphatase domain-containing protein</fullName>
    </submittedName>
</protein>
<feature type="region of interest" description="Disordered" evidence="1">
    <location>
        <begin position="122"/>
        <end position="150"/>
    </location>
</feature>
<organism evidence="2 3">
    <name type="scientific">Globodera pallida</name>
    <name type="common">Potato cyst nematode worm</name>
    <name type="synonym">Heterodera pallida</name>
    <dbReference type="NCBI Taxonomy" id="36090"/>
    <lineage>
        <taxon>Eukaryota</taxon>
        <taxon>Metazoa</taxon>
        <taxon>Ecdysozoa</taxon>
        <taxon>Nematoda</taxon>
        <taxon>Chromadorea</taxon>
        <taxon>Rhabditida</taxon>
        <taxon>Tylenchina</taxon>
        <taxon>Tylenchomorpha</taxon>
        <taxon>Tylenchoidea</taxon>
        <taxon>Heteroderidae</taxon>
        <taxon>Heteroderinae</taxon>
        <taxon>Globodera</taxon>
    </lineage>
</organism>
<reference evidence="2" key="1">
    <citation type="submission" date="2013-12" db="EMBL/GenBank/DDBJ databases">
        <authorList>
            <person name="Aslett M."/>
        </authorList>
    </citation>
    <scope>NUCLEOTIDE SEQUENCE [LARGE SCALE GENOMIC DNA]</scope>
    <source>
        <strain evidence="2">Lindley</strain>
    </source>
</reference>
<reference evidence="3" key="3">
    <citation type="submission" date="2016-06" db="UniProtKB">
        <authorList>
            <consortium name="WormBaseParasite"/>
        </authorList>
    </citation>
    <scope>IDENTIFICATION</scope>
</reference>
<evidence type="ECO:0000313" key="3">
    <source>
        <dbReference type="WBParaSite" id="GPLIN_001192500"/>
    </source>
</evidence>
<reference evidence="2" key="2">
    <citation type="submission" date="2014-05" db="EMBL/GenBank/DDBJ databases">
        <title>The genome and life-stage specific transcriptomes of Globodera pallida elucidate key aspects of plant parasitism by a cyst nematode.</title>
        <authorList>
            <person name="Cotton J.A."/>
            <person name="Lilley C.J."/>
            <person name="Jones L.M."/>
            <person name="Kikuchi T."/>
            <person name="Reid A.J."/>
            <person name="Thorpe P."/>
            <person name="Tsai I.J."/>
            <person name="Beasley H."/>
            <person name="Blok V."/>
            <person name="Cock P.J.A."/>
            <person name="Van den Akker S.E."/>
            <person name="Holroyd N."/>
            <person name="Hunt M."/>
            <person name="Mantelin S."/>
            <person name="Naghra H."/>
            <person name="Pain A."/>
            <person name="Palomares-Rius J.E."/>
            <person name="Zarowiecki M."/>
            <person name="Berriman M."/>
            <person name="Jones J.T."/>
            <person name="Urwin P.E."/>
        </authorList>
    </citation>
    <scope>NUCLEOTIDE SEQUENCE [LARGE SCALE GENOMIC DNA]</scope>
    <source>
        <strain evidence="2">Lindley</strain>
    </source>
</reference>
<feature type="compositionally biased region" description="Polar residues" evidence="1">
    <location>
        <begin position="457"/>
        <end position="471"/>
    </location>
</feature>
<feature type="compositionally biased region" description="Basic and acidic residues" evidence="1">
    <location>
        <begin position="204"/>
        <end position="214"/>
    </location>
</feature>
<dbReference type="WBParaSite" id="GPLIN_001192500">
    <property type="protein sequence ID" value="GPLIN_001192500"/>
    <property type="gene ID" value="GPLIN_001192500"/>
</dbReference>
<accession>A0A183CGC0</accession>
<feature type="compositionally biased region" description="Polar residues" evidence="1">
    <location>
        <begin position="8"/>
        <end position="17"/>
    </location>
</feature>
<feature type="region of interest" description="Disordered" evidence="1">
    <location>
        <begin position="449"/>
        <end position="471"/>
    </location>
</feature>
<dbReference type="Proteomes" id="UP000050741">
    <property type="component" value="Unassembled WGS sequence"/>
</dbReference>
<feature type="region of interest" description="Disordered" evidence="1">
    <location>
        <begin position="278"/>
        <end position="306"/>
    </location>
</feature>
<dbReference type="AlphaFoldDB" id="A0A183CGC0"/>
<proteinExistence type="predicted"/>
<feature type="region of interest" description="Disordered" evidence="1">
    <location>
        <begin position="1"/>
        <end position="25"/>
    </location>
</feature>
<feature type="compositionally biased region" description="Gly residues" evidence="1">
    <location>
        <begin position="278"/>
        <end position="293"/>
    </location>
</feature>
<name>A0A183CGC0_GLOPA</name>
<feature type="compositionally biased region" description="Low complexity" evidence="1">
    <location>
        <begin position="294"/>
        <end position="304"/>
    </location>
</feature>